<keyword evidence="3" id="KW-1185">Reference proteome</keyword>
<feature type="region of interest" description="Disordered" evidence="1">
    <location>
        <begin position="1"/>
        <end position="68"/>
    </location>
</feature>
<feature type="compositionally biased region" description="Polar residues" evidence="1">
    <location>
        <begin position="1"/>
        <end position="16"/>
    </location>
</feature>
<comment type="caution">
    <text evidence="2">The sequence shown here is derived from an EMBL/GenBank/DDBJ whole genome shotgun (WGS) entry which is preliminary data.</text>
</comment>
<dbReference type="EMBL" id="JAHMHQ010000015">
    <property type="protein sequence ID" value="KAK1634549.1"/>
    <property type="molecule type" value="Genomic_DNA"/>
</dbReference>
<dbReference type="AlphaFoldDB" id="A0AAI9ZMA0"/>
<evidence type="ECO:0000313" key="2">
    <source>
        <dbReference type="EMBL" id="KAK1634549.1"/>
    </source>
</evidence>
<gene>
    <name evidence="2" type="ORF">BDP81DRAFT_433015</name>
</gene>
<protein>
    <submittedName>
        <fullName evidence="2">Uncharacterized protein</fullName>
    </submittedName>
</protein>
<organism evidence="2 3">
    <name type="scientific">Colletotrichum phormii</name>
    <dbReference type="NCBI Taxonomy" id="359342"/>
    <lineage>
        <taxon>Eukaryota</taxon>
        <taxon>Fungi</taxon>
        <taxon>Dikarya</taxon>
        <taxon>Ascomycota</taxon>
        <taxon>Pezizomycotina</taxon>
        <taxon>Sordariomycetes</taxon>
        <taxon>Hypocreomycetidae</taxon>
        <taxon>Glomerellales</taxon>
        <taxon>Glomerellaceae</taxon>
        <taxon>Colletotrichum</taxon>
        <taxon>Colletotrichum acutatum species complex</taxon>
    </lineage>
</organism>
<accession>A0AAI9ZMA0</accession>
<feature type="compositionally biased region" description="Basic and acidic residues" evidence="1">
    <location>
        <begin position="59"/>
        <end position="68"/>
    </location>
</feature>
<sequence length="68" mass="8055">MTRSPSLYSNRATSRPNGYRRRCQGRSIEYERNRRNRFASLGHSSMPRAGRKPTSRTRGTTERRKIQR</sequence>
<evidence type="ECO:0000256" key="1">
    <source>
        <dbReference type="SAM" id="MobiDB-lite"/>
    </source>
</evidence>
<reference evidence="2" key="1">
    <citation type="submission" date="2021-06" db="EMBL/GenBank/DDBJ databases">
        <title>Comparative genomics, transcriptomics and evolutionary studies reveal genomic signatures of adaptation to plant cell wall in hemibiotrophic fungi.</title>
        <authorList>
            <consortium name="DOE Joint Genome Institute"/>
            <person name="Baroncelli R."/>
            <person name="Diaz J.F."/>
            <person name="Benocci T."/>
            <person name="Peng M."/>
            <person name="Battaglia E."/>
            <person name="Haridas S."/>
            <person name="Andreopoulos W."/>
            <person name="Labutti K."/>
            <person name="Pangilinan J."/>
            <person name="Floch G.L."/>
            <person name="Makela M.R."/>
            <person name="Henrissat B."/>
            <person name="Grigoriev I.V."/>
            <person name="Crouch J.A."/>
            <person name="De Vries R.P."/>
            <person name="Sukno S.A."/>
            <person name="Thon M.R."/>
        </authorList>
    </citation>
    <scope>NUCLEOTIDE SEQUENCE</scope>
    <source>
        <strain evidence="2">CBS 102054</strain>
    </source>
</reference>
<dbReference type="GeneID" id="85475694"/>
<proteinExistence type="predicted"/>
<evidence type="ECO:0000313" key="3">
    <source>
        <dbReference type="Proteomes" id="UP001243989"/>
    </source>
</evidence>
<dbReference type="RefSeq" id="XP_060443156.1">
    <property type="nucleotide sequence ID" value="XM_060590832.1"/>
</dbReference>
<name>A0AAI9ZMA0_9PEZI</name>
<dbReference type="Proteomes" id="UP001243989">
    <property type="component" value="Unassembled WGS sequence"/>
</dbReference>